<feature type="compositionally biased region" description="Polar residues" evidence="1">
    <location>
        <begin position="46"/>
        <end position="55"/>
    </location>
</feature>
<sequence>MMSCSLILSLLLLAACQPVNQNPAPQKQGNMRHQPASPEAVRQPVPTEQKNQDPQATAERLAQLATQVPQVRQATAIVFGKTAIVGIDLDDTLDRSRVGTVKYTVAEALKKDPQGANCLVTADPDVVERIREMNREIQNGKPLEGFADELSNLVARLMPQFPQDLGPAPEENPEQRPNNPFSQKQPRQP</sequence>
<dbReference type="Pfam" id="PF09580">
    <property type="entry name" value="Spore_YhcN_YlaJ"/>
    <property type="match status" value="1"/>
</dbReference>
<feature type="region of interest" description="Disordered" evidence="1">
    <location>
        <begin position="159"/>
        <end position="189"/>
    </location>
</feature>
<evidence type="ECO:0008006" key="5">
    <source>
        <dbReference type="Google" id="ProtNLM"/>
    </source>
</evidence>
<comment type="caution">
    <text evidence="3">The sequence shown here is derived from an EMBL/GenBank/DDBJ whole genome shotgun (WGS) entry which is preliminary data.</text>
</comment>
<evidence type="ECO:0000313" key="4">
    <source>
        <dbReference type="Proteomes" id="UP000196475"/>
    </source>
</evidence>
<dbReference type="InterPro" id="IPR014247">
    <property type="entry name" value="Spore_lipoprot_YhcN/YlaJ"/>
</dbReference>
<evidence type="ECO:0000256" key="1">
    <source>
        <dbReference type="SAM" id="MobiDB-lite"/>
    </source>
</evidence>
<gene>
    <name evidence="3" type="ORF">BAA01_13290</name>
</gene>
<evidence type="ECO:0000313" key="3">
    <source>
        <dbReference type="EMBL" id="OUM87788.1"/>
    </source>
</evidence>
<accession>A0A1Y3PRL3</accession>
<evidence type="ECO:0000256" key="2">
    <source>
        <dbReference type="SAM" id="SignalP"/>
    </source>
</evidence>
<dbReference type="Proteomes" id="UP000196475">
    <property type="component" value="Unassembled WGS sequence"/>
</dbReference>
<organism evidence="3 4">
    <name type="scientific">Bacillus thermozeamaize</name>
    <dbReference type="NCBI Taxonomy" id="230954"/>
    <lineage>
        <taxon>Bacteria</taxon>
        <taxon>Bacillati</taxon>
        <taxon>Bacillota</taxon>
        <taxon>Bacilli</taxon>
        <taxon>Bacillales</taxon>
        <taxon>Bacillaceae</taxon>
        <taxon>Bacillus</taxon>
    </lineage>
</organism>
<feature type="signal peptide" evidence="2">
    <location>
        <begin position="1"/>
        <end position="21"/>
    </location>
</feature>
<feature type="chain" id="PRO_5038763261" description="Sporulation protein" evidence="2">
    <location>
        <begin position="22"/>
        <end position="189"/>
    </location>
</feature>
<dbReference type="EMBL" id="LZRT01000070">
    <property type="protein sequence ID" value="OUM87788.1"/>
    <property type="molecule type" value="Genomic_DNA"/>
</dbReference>
<feature type="region of interest" description="Disordered" evidence="1">
    <location>
        <begin position="23"/>
        <end position="56"/>
    </location>
</feature>
<dbReference type="NCBIfam" id="TIGR02898">
    <property type="entry name" value="spore_YhcN_YlaJ"/>
    <property type="match status" value="1"/>
</dbReference>
<dbReference type="AlphaFoldDB" id="A0A1Y3PRL3"/>
<dbReference type="InterPro" id="IPR019076">
    <property type="entry name" value="Spore_lipoprot_YhcN/YlaJ-like"/>
</dbReference>
<reference evidence="4" key="1">
    <citation type="submission" date="2016-06" db="EMBL/GenBank/DDBJ databases">
        <authorList>
            <person name="Nascimento L."/>
            <person name="Pereira R.V."/>
            <person name="Martins L.F."/>
            <person name="Quaggio R.B."/>
            <person name="Silva A.M."/>
            <person name="Setubal J.C."/>
        </authorList>
    </citation>
    <scope>NUCLEOTIDE SEQUENCE [LARGE SCALE GENOMIC DNA]</scope>
</reference>
<protein>
    <recommendedName>
        <fullName evidence="5">Sporulation protein</fullName>
    </recommendedName>
</protein>
<dbReference type="GO" id="GO:0030435">
    <property type="term" value="P:sporulation resulting in formation of a cellular spore"/>
    <property type="evidence" value="ECO:0007669"/>
    <property type="project" value="InterPro"/>
</dbReference>
<name>A0A1Y3PRL3_9BACI</name>
<proteinExistence type="predicted"/>
<keyword evidence="2" id="KW-0732">Signal</keyword>